<evidence type="ECO:0000256" key="4">
    <source>
        <dbReference type="ARBA" id="ARBA00022691"/>
    </source>
</evidence>
<dbReference type="Proteomes" id="UP000241209">
    <property type="component" value="Unassembled WGS sequence"/>
</dbReference>
<keyword evidence="5" id="KW-0411">Iron-sulfur</keyword>
<dbReference type="PROSITE" id="PS01230">
    <property type="entry name" value="TRMA_1"/>
    <property type="match status" value="1"/>
</dbReference>
<dbReference type="FunFam" id="3.40.50.150:FF:000009">
    <property type="entry name" value="23S rRNA (Uracil(1939)-C(5))-methyltransferase RlmD"/>
    <property type="match status" value="1"/>
</dbReference>
<proteinExistence type="inferred from homology"/>
<comment type="caution">
    <text evidence="8">The sequence shown here is derived from an EMBL/GenBank/DDBJ whole genome shotgun (WGS) entry which is preliminary data.</text>
</comment>
<dbReference type="InterPro" id="IPR030391">
    <property type="entry name" value="MeTrfase_TrmA_CS"/>
</dbReference>
<dbReference type="InterPro" id="IPR012340">
    <property type="entry name" value="NA-bd_OB-fold"/>
</dbReference>
<evidence type="ECO:0000313" key="9">
    <source>
        <dbReference type="Proteomes" id="UP000241209"/>
    </source>
</evidence>
<dbReference type="GO" id="GO:0070475">
    <property type="term" value="P:rRNA base methylation"/>
    <property type="evidence" value="ECO:0007669"/>
    <property type="project" value="TreeGrafter"/>
</dbReference>
<accession>A0A2T4PU87</accession>
<dbReference type="SUPFAM" id="SSF50249">
    <property type="entry name" value="Nucleic acid-binding proteins"/>
    <property type="match status" value="1"/>
</dbReference>
<comment type="similarity">
    <text evidence="6">Belongs to the class I-like SAM-binding methyltransferase superfamily. RNA M5U methyltransferase family.</text>
</comment>
<organism evidence="8 9">
    <name type="scientific">Mammaliicoccus vitulinus</name>
    <dbReference type="NCBI Taxonomy" id="71237"/>
    <lineage>
        <taxon>Bacteria</taxon>
        <taxon>Bacillati</taxon>
        <taxon>Bacillota</taxon>
        <taxon>Bacilli</taxon>
        <taxon>Bacillales</taxon>
        <taxon>Staphylococcaceae</taxon>
        <taxon>Mammaliicoccus</taxon>
    </lineage>
</organism>
<dbReference type="InterPro" id="IPR029063">
    <property type="entry name" value="SAM-dependent_MTases_sf"/>
</dbReference>
<dbReference type="NCBIfam" id="TIGR00479">
    <property type="entry name" value="rumA"/>
    <property type="match status" value="1"/>
</dbReference>
<evidence type="ECO:0000313" key="8">
    <source>
        <dbReference type="EMBL" id="PTI29947.1"/>
    </source>
</evidence>
<keyword evidence="1" id="KW-0004">4Fe-4S</keyword>
<feature type="active site" evidence="7">
    <location>
        <position position="412"/>
    </location>
</feature>
<evidence type="ECO:0000256" key="2">
    <source>
        <dbReference type="ARBA" id="ARBA00022603"/>
    </source>
</evidence>
<dbReference type="FunFam" id="2.40.50.140:FF:000097">
    <property type="entry name" value="23S rRNA (uracil(1939)-C(5))-methyltransferase RlmD"/>
    <property type="match status" value="1"/>
</dbReference>
<gene>
    <name evidence="8" type="ORF">BU072_05740</name>
</gene>
<dbReference type="Pfam" id="PF05958">
    <property type="entry name" value="tRNA_U5-meth_tr"/>
    <property type="match status" value="1"/>
</dbReference>
<feature type="active site" description="Nucleophile" evidence="6">
    <location>
        <position position="412"/>
    </location>
</feature>
<dbReference type="FunFam" id="2.40.50.1070:FF:000003">
    <property type="entry name" value="23S rRNA (Uracil-5-)-methyltransferase RumA"/>
    <property type="match status" value="1"/>
</dbReference>
<keyword evidence="2 6" id="KW-0489">Methyltransferase</keyword>
<evidence type="ECO:0000256" key="3">
    <source>
        <dbReference type="ARBA" id="ARBA00022679"/>
    </source>
</evidence>
<dbReference type="GO" id="GO:0051539">
    <property type="term" value="F:4 iron, 4 sulfur cluster binding"/>
    <property type="evidence" value="ECO:0007669"/>
    <property type="project" value="UniProtKB-KW"/>
</dbReference>
<dbReference type="PANTHER" id="PTHR11061">
    <property type="entry name" value="RNA M5U METHYLTRANSFERASE"/>
    <property type="match status" value="1"/>
</dbReference>
<protein>
    <submittedName>
        <fullName evidence="8">23S rRNA (Uracil(1939)-C(5))-methyltransferase RlmD</fullName>
    </submittedName>
</protein>
<dbReference type="InterPro" id="IPR010280">
    <property type="entry name" value="U5_MeTrfase_fam"/>
</dbReference>
<feature type="binding site" evidence="6">
    <location>
        <position position="287"/>
    </location>
    <ligand>
        <name>S-adenosyl-L-methionine</name>
        <dbReference type="ChEBI" id="CHEBI:59789"/>
    </ligand>
</feature>
<evidence type="ECO:0000256" key="7">
    <source>
        <dbReference type="PROSITE-ProRule" id="PRU10015"/>
    </source>
</evidence>
<keyword evidence="4 6" id="KW-0949">S-adenosyl-L-methionine</keyword>
<dbReference type="SUPFAM" id="SSF53335">
    <property type="entry name" value="S-adenosyl-L-methionine-dependent methyltransferases"/>
    <property type="match status" value="1"/>
</dbReference>
<feature type="binding site" evidence="6">
    <location>
        <position position="316"/>
    </location>
    <ligand>
        <name>S-adenosyl-L-methionine</name>
        <dbReference type="ChEBI" id="CHEBI:59789"/>
    </ligand>
</feature>
<evidence type="ECO:0000256" key="5">
    <source>
        <dbReference type="ARBA" id="ARBA00023014"/>
    </source>
</evidence>
<reference evidence="8 9" key="1">
    <citation type="journal article" date="2016" name="Front. Microbiol.">
        <title>Comprehensive Phylogenetic Analysis of Bovine Non-aureus Staphylococci Species Based on Whole-Genome Sequencing.</title>
        <authorList>
            <person name="Naushad S."/>
            <person name="Barkema H.W."/>
            <person name="Luby C."/>
            <person name="Condas L.A."/>
            <person name="Nobrega D.B."/>
            <person name="Carson D.A."/>
            <person name="De Buck J."/>
        </authorList>
    </citation>
    <scope>NUCLEOTIDE SEQUENCE [LARGE SCALE GENOMIC DNA]</scope>
    <source>
        <strain evidence="8 9">SNUC 2204</strain>
    </source>
</reference>
<keyword evidence="1" id="KW-0408">Iron</keyword>
<name>A0A2T4PU87_9STAP</name>
<dbReference type="CDD" id="cd02440">
    <property type="entry name" value="AdoMet_MTases"/>
    <property type="match status" value="1"/>
</dbReference>
<keyword evidence="1" id="KW-0479">Metal-binding</keyword>
<dbReference type="STRING" id="1167632.GCA_000286335_01461"/>
<dbReference type="GO" id="GO:0070041">
    <property type="term" value="F:rRNA (uridine-C5-)-methyltransferase activity"/>
    <property type="evidence" value="ECO:0007669"/>
    <property type="project" value="UniProtKB-ARBA"/>
</dbReference>
<dbReference type="InterPro" id="IPR030390">
    <property type="entry name" value="MeTrfase_TrmA_AS"/>
</dbReference>
<dbReference type="EMBL" id="PZFK01000009">
    <property type="protein sequence ID" value="PTI29947.1"/>
    <property type="molecule type" value="Genomic_DNA"/>
</dbReference>
<dbReference type="Gene3D" id="3.40.50.150">
    <property type="entry name" value="Vaccinia Virus protein VP39"/>
    <property type="match status" value="1"/>
</dbReference>
<keyword evidence="3 6" id="KW-0808">Transferase</keyword>
<dbReference type="RefSeq" id="WP_107536980.1">
    <property type="nucleotide sequence ID" value="NZ_JABUYR010000011.1"/>
</dbReference>
<sequence>MAGIVNKNEIYTGQVIDFTHEGHGVVKFDRYPIFVPNAIKDETIEFKVIKVKKQFAIGKLITIKEASENRVEAPCEYYNVCGGCQLQHLGYSAQLEMKKEQVVNLFKRKSNFEDTIIHDTIGMENPWQYRNKSQIPVGRNREGEIELGFYRQRSHDIVNIDHCMIQDEKHDQIMIKLKALLEQINISVYNEQKHKGELRHIILRSGYYTGETMIIFVTNSKQLSHKNKIIEYITAEFDNVVSIKHNINLEKSNVIMGNTSHTLFGEDTITDKLSEYQFKISDTSFYQINPVQTEKLYRKALEYAQLDGEETVIDAYCGIGTIGSYMSQQAKHVYGVEVVEQAIENAKENAEINHIDNATWEAGKAEEVILKWQKEGIKPEVVMVDPPRKGCDQTFIETLIELSPKRIVYISCNPATQVRDVEILKRSGYQLKEITPVDMFPHTTHVETVALIEKIIE</sequence>
<evidence type="ECO:0000256" key="1">
    <source>
        <dbReference type="ARBA" id="ARBA00022485"/>
    </source>
</evidence>
<dbReference type="Gene3D" id="2.40.50.1070">
    <property type="match status" value="1"/>
</dbReference>
<dbReference type="Gene3D" id="2.40.50.140">
    <property type="entry name" value="Nucleic acid-binding proteins"/>
    <property type="match status" value="1"/>
</dbReference>
<dbReference type="PROSITE" id="PS51687">
    <property type="entry name" value="SAM_MT_RNA_M5U"/>
    <property type="match status" value="1"/>
</dbReference>
<dbReference type="PROSITE" id="PS01231">
    <property type="entry name" value="TRMA_2"/>
    <property type="match status" value="1"/>
</dbReference>
<dbReference type="PANTHER" id="PTHR11061:SF30">
    <property type="entry name" value="TRNA (URACIL(54)-C(5))-METHYLTRANSFERASE"/>
    <property type="match status" value="1"/>
</dbReference>
<feature type="binding site" evidence="6">
    <location>
        <position position="385"/>
    </location>
    <ligand>
        <name>S-adenosyl-L-methionine</name>
        <dbReference type="ChEBI" id="CHEBI:59789"/>
    </ligand>
</feature>
<evidence type="ECO:0000256" key="6">
    <source>
        <dbReference type="PROSITE-ProRule" id="PRU01024"/>
    </source>
</evidence>
<feature type="binding site" evidence="6">
    <location>
        <position position="337"/>
    </location>
    <ligand>
        <name>S-adenosyl-L-methionine</name>
        <dbReference type="ChEBI" id="CHEBI:59789"/>
    </ligand>
</feature>
<dbReference type="AlphaFoldDB" id="A0A2T4PU87"/>